<dbReference type="PROSITE" id="PS51194">
    <property type="entry name" value="HELICASE_CTER"/>
    <property type="match status" value="1"/>
</dbReference>
<dbReference type="SUPFAM" id="SSF52540">
    <property type="entry name" value="P-loop containing nucleoside triphosphate hydrolases"/>
    <property type="match status" value="1"/>
</dbReference>
<keyword evidence="3 11" id="KW-0479">Metal-binding</keyword>
<dbReference type="Gene3D" id="3.40.50.300">
    <property type="entry name" value="P-loop containing nucleotide triphosphate hydrolases"/>
    <property type="match status" value="2"/>
</dbReference>
<evidence type="ECO:0000313" key="16">
    <source>
        <dbReference type="Proteomes" id="UP001269819"/>
    </source>
</evidence>
<dbReference type="InterPro" id="IPR041236">
    <property type="entry name" value="PriA_C"/>
</dbReference>
<protein>
    <recommendedName>
        <fullName evidence="11">Replication restart protein PriA</fullName>
    </recommendedName>
    <alternativeName>
        <fullName evidence="11">ATP-dependent DNA helicase PriA</fullName>
        <ecNumber evidence="11">5.6.2.4</ecNumber>
    </alternativeName>
    <alternativeName>
        <fullName evidence="11">DNA 3'-5' helicase PriA</fullName>
    </alternativeName>
</protein>
<dbReference type="GO" id="GO:0016787">
    <property type="term" value="F:hydrolase activity"/>
    <property type="evidence" value="ECO:0007669"/>
    <property type="project" value="UniProtKB-KW"/>
</dbReference>
<dbReference type="PANTHER" id="PTHR30580">
    <property type="entry name" value="PRIMOSOMAL PROTEIN N"/>
    <property type="match status" value="1"/>
</dbReference>
<evidence type="ECO:0000256" key="4">
    <source>
        <dbReference type="ARBA" id="ARBA00022741"/>
    </source>
</evidence>
<evidence type="ECO:0000256" key="9">
    <source>
        <dbReference type="ARBA" id="ARBA00023125"/>
    </source>
</evidence>
<name>A0ABU3W0Z7_9GAMM</name>
<comment type="catalytic activity">
    <reaction evidence="11">
        <text>ATP + H2O = ADP + phosphate + H(+)</text>
        <dbReference type="Rhea" id="RHEA:13065"/>
        <dbReference type="ChEBI" id="CHEBI:15377"/>
        <dbReference type="ChEBI" id="CHEBI:15378"/>
        <dbReference type="ChEBI" id="CHEBI:30616"/>
        <dbReference type="ChEBI" id="CHEBI:43474"/>
        <dbReference type="ChEBI" id="CHEBI:456216"/>
        <dbReference type="EC" id="5.6.2.4"/>
    </reaction>
</comment>
<feature type="domain" description="Helicase C-terminal" evidence="14">
    <location>
        <begin position="460"/>
        <end position="623"/>
    </location>
</feature>
<evidence type="ECO:0000256" key="7">
    <source>
        <dbReference type="ARBA" id="ARBA00022833"/>
    </source>
</evidence>
<evidence type="ECO:0000313" key="15">
    <source>
        <dbReference type="EMBL" id="MDV2080208.1"/>
    </source>
</evidence>
<dbReference type="PROSITE" id="PS51192">
    <property type="entry name" value="HELICASE_ATP_BIND_1"/>
    <property type="match status" value="1"/>
</dbReference>
<evidence type="ECO:0000256" key="1">
    <source>
        <dbReference type="ARBA" id="ARBA00022515"/>
    </source>
</evidence>
<evidence type="ECO:0000256" key="8">
    <source>
        <dbReference type="ARBA" id="ARBA00022840"/>
    </source>
</evidence>
<comment type="cofactor">
    <cofactor evidence="11">
        <name>Zn(2+)</name>
        <dbReference type="ChEBI" id="CHEBI:29105"/>
    </cofactor>
    <text evidence="11">Binds 2 zinc ions per subunit.</text>
</comment>
<dbReference type="CDD" id="cd18804">
    <property type="entry name" value="SF2_C_priA"/>
    <property type="match status" value="1"/>
</dbReference>
<feature type="binding site" evidence="11">
    <location>
        <position position="459"/>
    </location>
    <ligand>
        <name>Zn(2+)</name>
        <dbReference type="ChEBI" id="CHEBI:29105"/>
        <label>2</label>
    </ligand>
</feature>
<evidence type="ECO:0000256" key="11">
    <source>
        <dbReference type="HAMAP-Rule" id="MF_00983"/>
    </source>
</evidence>
<comment type="caution">
    <text evidence="15">The sequence shown here is derived from an EMBL/GenBank/DDBJ whole genome shotgun (WGS) entry which is preliminary data.</text>
</comment>
<keyword evidence="8 11" id="KW-0067">ATP-binding</keyword>
<dbReference type="EMBL" id="JAWIIJ010000012">
    <property type="protein sequence ID" value="MDV2080208.1"/>
    <property type="molecule type" value="Genomic_DNA"/>
</dbReference>
<accession>A0ABU3W0Z7</accession>
<keyword evidence="4 11" id="KW-0547">Nucleotide-binding</keyword>
<comment type="catalytic activity">
    <reaction evidence="11">
        <text>Couples ATP hydrolysis with the unwinding of duplex DNA by translocating in the 3'-5' direction.</text>
        <dbReference type="EC" id="5.6.2.4"/>
    </reaction>
</comment>
<dbReference type="NCBIfam" id="NF004067">
    <property type="entry name" value="PRK05580.1-4"/>
    <property type="match status" value="1"/>
</dbReference>
<dbReference type="InterPro" id="IPR040498">
    <property type="entry name" value="PriA_CRR"/>
</dbReference>
<keyword evidence="9 11" id="KW-0238">DNA-binding</keyword>
<evidence type="ECO:0000256" key="6">
    <source>
        <dbReference type="ARBA" id="ARBA00022806"/>
    </source>
</evidence>
<dbReference type="InterPro" id="IPR041222">
    <property type="entry name" value="PriA_3primeBD"/>
</dbReference>
<gene>
    <name evidence="11" type="primary">priA</name>
    <name evidence="15" type="ORF">RYS15_16090</name>
</gene>
<feature type="binding site" evidence="11">
    <location>
        <position position="429"/>
    </location>
    <ligand>
        <name>Zn(2+)</name>
        <dbReference type="ChEBI" id="CHEBI:29105"/>
        <label>1</label>
    </ligand>
</feature>
<dbReference type="RefSeq" id="WP_316974647.1">
    <property type="nucleotide sequence ID" value="NZ_JAWIIJ010000012.1"/>
</dbReference>
<organism evidence="15 16">
    <name type="scientific">Marinobacter xestospongiae</name>
    <dbReference type="NCBI Taxonomy" id="994319"/>
    <lineage>
        <taxon>Bacteria</taxon>
        <taxon>Pseudomonadati</taxon>
        <taxon>Pseudomonadota</taxon>
        <taxon>Gammaproteobacteria</taxon>
        <taxon>Pseudomonadales</taxon>
        <taxon>Marinobacteraceae</taxon>
        <taxon>Marinobacter</taxon>
    </lineage>
</organism>
<dbReference type="InterPro" id="IPR011545">
    <property type="entry name" value="DEAD/DEAH_box_helicase_dom"/>
</dbReference>
<dbReference type="EC" id="5.6.2.4" evidence="11"/>
<dbReference type="Proteomes" id="UP001269819">
    <property type="component" value="Unassembled WGS sequence"/>
</dbReference>
<keyword evidence="7 11" id="KW-0862">Zinc</keyword>
<comment type="function">
    <text evidence="11">Initiates the restart of stalled replication forks, which reloads the replicative helicase on sites other than the origin of replication. Recognizes and binds to abandoned replication forks and remodels them to uncover a helicase loading site. Promotes assembly of the primosome at these replication forks.</text>
</comment>
<evidence type="ECO:0000256" key="5">
    <source>
        <dbReference type="ARBA" id="ARBA00022801"/>
    </source>
</evidence>
<dbReference type="SMART" id="SM00490">
    <property type="entry name" value="HELICc"/>
    <property type="match status" value="1"/>
</dbReference>
<dbReference type="InterPro" id="IPR001650">
    <property type="entry name" value="Helicase_C-like"/>
</dbReference>
<evidence type="ECO:0000256" key="10">
    <source>
        <dbReference type="ARBA" id="ARBA00023235"/>
    </source>
</evidence>
<dbReference type="PANTHER" id="PTHR30580:SF0">
    <property type="entry name" value="PRIMOSOMAL PROTEIN N"/>
    <property type="match status" value="1"/>
</dbReference>
<keyword evidence="16" id="KW-1185">Reference proteome</keyword>
<dbReference type="InterPro" id="IPR014001">
    <property type="entry name" value="Helicase_ATP-bd"/>
</dbReference>
<feature type="binding site" evidence="11">
    <location>
        <position position="441"/>
    </location>
    <ligand>
        <name>Zn(2+)</name>
        <dbReference type="ChEBI" id="CHEBI:29105"/>
        <label>2</label>
    </ligand>
</feature>
<evidence type="ECO:0000259" key="14">
    <source>
        <dbReference type="PROSITE" id="PS51194"/>
    </source>
</evidence>
<dbReference type="InterPro" id="IPR027417">
    <property type="entry name" value="P-loop_NTPase"/>
</dbReference>
<feature type="binding site" evidence="11">
    <location>
        <position position="456"/>
    </location>
    <ligand>
        <name>Zn(2+)</name>
        <dbReference type="ChEBI" id="CHEBI:29105"/>
        <label>2</label>
    </ligand>
</feature>
<feature type="region of interest" description="Disordered" evidence="12">
    <location>
        <begin position="172"/>
        <end position="192"/>
    </location>
</feature>
<feature type="binding site" evidence="11">
    <location>
        <position position="432"/>
    </location>
    <ligand>
        <name>Zn(2+)</name>
        <dbReference type="ChEBI" id="CHEBI:29105"/>
        <label>1</label>
    </ligand>
</feature>
<evidence type="ECO:0000259" key="13">
    <source>
        <dbReference type="PROSITE" id="PS51192"/>
    </source>
</evidence>
<feature type="domain" description="Helicase ATP-binding" evidence="13">
    <location>
        <begin position="204"/>
        <end position="370"/>
    </location>
</feature>
<comment type="subunit">
    <text evidence="11">Component of the replication restart primosome.</text>
</comment>
<dbReference type="Gene3D" id="3.40.1440.60">
    <property type="entry name" value="PriA, 3(prime) DNA-binding domain"/>
    <property type="match status" value="1"/>
</dbReference>
<keyword evidence="2 11" id="KW-0235">DNA replication</keyword>
<feature type="binding site" evidence="11">
    <location>
        <position position="472"/>
    </location>
    <ligand>
        <name>Zn(2+)</name>
        <dbReference type="ChEBI" id="CHEBI:29105"/>
        <label>1</label>
    </ligand>
</feature>
<dbReference type="Pfam" id="PF18074">
    <property type="entry name" value="PriA_C"/>
    <property type="match status" value="1"/>
</dbReference>
<dbReference type="HAMAP" id="MF_00983">
    <property type="entry name" value="PriA"/>
    <property type="match status" value="1"/>
</dbReference>
<dbReference type="Pfam" id="PF18319">
    <property type="entry name" value="Zn_ribbon_PriA"/>
    <property type="match status" value="1"/>
</dbReference>
<dbReference type="InterPro" id="IPR005259">
    <property type="entry name" value="PriA"/>
</dbReference>
<evidence type="ECO:0000256" key="2">
    <source>
        <dbReference type="ARBA" id="ARBA00022705"/>
    </source>
</evidence>
<keyword evidence="6 11" id="KW-0347">Helicase</keyword>
<comment type="similarity">
    <text evidence="11">Belongs to the helicase family. PriA subfamily.</text>
</comment>
<evidence type="ECO:0000256" key="12">
    <source>
        <dbReference type="SAM" id="MobiDB-lite"/>
    </source>
</evidence>
<feature type="binding site" evidence="11">
    <location>
        <position position="438"/>
    </location>
    <ligand>
        <name>Zn(2+)</name>
        <dbReference type="ChEBI" id="CHEBI:29105"/>
        <label>2</label>
    </ligand>
</feature>
<dbReference type="SMART" id="SM00487">
    <property type="entry name" value="DEXDc"/>
    <property type="match status" value="1"/>
</dbReference>
<dbReference type="CDD" id="cd17929">
    <property type="entry name" value="DEXHc_priA"/>
    <property type="match status" value="1"/>
</dbReference>
<dbReference type="Pfam" id="PF00271">
    <property type="entry name" value="Helicase_C"/>
    <property type="match status" value="1"/>
</dbReference>
<sequence>MTATARIALNRPLRRLFDYQIPDGCRIEPGQRVQIPFGRQFATGLVVDTNVTPPANIQLKPVNRALEPWPALPAETLKLLTWAADYYQHPLGESLFMALPPALRRGQPAALPKETFWQLSGREHSLPKQAHRQQALLDWLAGEGKPQATRDVLAAGFSRSQLKGLAEKGLVTECDPPAHTAPDSPSTPLPPLTEAQQQTFADLPPVDGKFHCTLLYGVTGSGKTELYLHYLQNNLTADDQALVLVPEINLTPQTVARFQRYFGDRIEVWHSALNDGQRLATWLRIREGKPVIVIGTRSAVLLPFIGLQTLIVDEEHDSSYKQGEGFRYSGRDLAVFRGHLNQCPVILGSATPSLESYANTQNGKYGLARLEQRVGSATAPEVRLLDIRSRPLEGGVSQPALSAIRRCLDSGQQALVFVNRRGYAPVMMCFDCGHLMECPDCDSRLTYHQRDRALRCHHCDYQQAAPTVCPSCQSEAFKPIGQGTERTEDTLTNLFPDVPVIRVDRDSTQRKGSIQSILERVNSGDPCILVGTQMLAKGHDFPKVTLVVVVNADGGLFSVDFRAPEQLIQTLLQVSGRAGRSRDPGTVLVQTCHSDHPLLNSLQQGRYLDIAQQLLTEREAAQLPPFRPMAIIRAEAPEMSESLAFLDQIRNTLTQDALEVWGPLPALIARKAKRHRAQLVVLCEQRGGIREALKAACQQAEQLRTSRDFRWQIDVDPQETA</sequence>
<dbReference type="NCBIfam" id="TIGR00595">
    <property type="entry name" value="priA"/>
    <property type="match status" value="1"/>
</dbReference>
<feature type="binding site" evidence="11">
    <location>
        <position position="469"/>
    </location>
    <ligand>
        <name>Zn(2+)</name>
        <dbReference type="ChEBI" id="CHEBI:29105"/>
        <label>1</label>
    </ligand>
</feature>
<evidence type="ECO:0000256" key="3">
    <source>
        <dbReference type="ARBA" id="ARBA00022723"/>
    </source>
</evidence>
<dbReference type="Pfam" id="PF17764">
    <property type="entry name" value="PriA_3primeBD"/>
    <property type="match status" value="1"/>
</dbReference>
<keyword evidence="5 11" id="KW-0378">Hydrolase</keyword>
<dbReference type="Pfam" id="PF00270">
    <property type="entry name" value="DEAD"/>
    <property type="match status" value="1"/>
</dbReference>
<keyword evidence="1 11" id="KW-0639">Primosome</keyword>
<keyword evidence="10 11" id="KW-0413">Isomerase</keyword>
<proteinExistence type="inferred from homology"/>
<reference evidence="15 16" key="1">
    <citation type="submission" date="2023-10" db="EMBL/GenBank/DDBJ databases">
        <title>Characteristics and mechanism of a salt-tolerant marine origin heterotrophic nitrifying- aerobic denitrifying bacteria Marinobacter xestospongiae HN1.</title>
        <authorList>
            <person name="Qi R."/>
        </authorList>
    </citation>
    <scope>NUCLEOTIDE SEQUENCE [LARGE SCALE GENOMIC DNA]</scope>
    <source>
        <strain evidence="15 16">HN1</strain>
    </source>
</reference>
<dbReference type="InterPro" id="IPR042115">
    <property type="entry name" value="PriA_3primeBD_sf"/>
</dbReference>